<dbReference type="SUPFAM" id="SSF81383">
    <property type="entry name" value="F-box domain"/>
    <property type="match status" value="1"/>
</dbReference>
<dbReference type="RefSeq" id="XP_018488253.1">
    <property type="nucleotide sequence ID" value="XM_018632751.2"/>
</dbReference>
<dbReference type="KEGG" id="rsz:108858896"/>
<dbReference type="OrthoDB" id="1037549at2759"/>
<dbReference type="AlphaFoldDB" id="A0A6J0NX13"/>
<dbReference type="InterPro" id="IPR017451">
    <property type="entry name" value="F-box-assoc_interact_dom"/>
</dbReference>
<evidence type="ECO:0000313" key="3">
    <source>
        <dbReference type="RefSeq" id="XP_018488253.1"/>
    </source>
</evidence>
<dbReference type="InterPro" id="IPR050796">
    <property type="entry name" value="SCF_F-box_component"/>
</dbReference>
<dbReference type="SUPFAM" id="SSF50965">
    <property type="entry name" value="Galactose oxidase, central domain"/>
    <property type="match status" value="1"/>
</dbReference>
<dbReference type="InterPro" id="IPR011043">
    <property type="entry name" value="Gal_Oxase/kelch_b-propeller"/>
</dbReference>
<dbReference type="Pfam" id="PF00646">
    <property type="entry name" value="F-box"/>
    <property type="match status" value="1"/>
</dbReference>
<reference evidence="2" key="1">
    <citation type="journal article" date="2019" name="Database">
        <title>The radish genome database (RadishGD): an integrated information resource for radish genomics.</title>
        <authorList>
            <person name="Yu H.J."/>
            <person name="Baek S."/>
            <person name="Lee Y.J."/>
            <person name="Cho A."/>
            <person name="Mun J.H."/>
        </authorList>
    </citation>
    <scope>NUCLEOTIDE SEQUENCE [LARGE SCALE GENOMIC DNA]</scope>
    <source>
        <strain evidence="2">cv. WK10039</strain>
    </source>
</reference>
<dbReference type="NCBIfam" id="TIGR01640">
    <property type="entry name" value="F_box_assoc_1"/>
    <property type="match status" value="1"/>
</dbReference>
<feature type="domain" description="F-box" evidence="1">
    <location>
        <begin position="1"/>
        <end position="46"/>
    </location>
</feature>
<dbReference type="PROSITE" id="PS50181">
    <property type="entry name" value="FBOX"/>
    <property type="match status" value="1"/>
</dbReference>
<keyword evidence="2" id="KW-1185">Reference proteome</keyword>
<dbReference type="GeneID" id="108858896"/>
<dbReference type="Pfam" id="PF07734">
    <property type="entry name" value="FBA_1"/>
    <property type="match status" value="1"/>
</dbReference>
<dbReference type="InterPro" id="IPR001810">
    <property type="entry name" value="F-box_dom"/>
</dbReference>
<sequence>MVTPKLPSDLESEILSRVPPTSAKRLQLTCKRWNTLFKDQRFINKHLGKAATQMVFKKDESVYSFSLDFNGIHNRYDQFITITGKIQRLKDSKDVKISKIFHCKGLLLCTTKDKNLVVWNPCTGQTRWIQSNGCAMDHEYFLGYGNKNKSCDSLKLLRFRYYYSFEMYEFNSDSWRTFRDDAVNCEILWRRSSGVSLKGNTYWLYSDDEDDDEVVNCILKFDFTTERFGRLSLPFHNDDNDAGVVLSVVREEKLALLFQSFDIDSPLEMTIWVTNTKADEAKDFSWSVFLVVDFSRFRECMTRVISFLVDEENKRVMCCHQDFEEKERTIIYVAGEDIHKVVYIEHIPKGIINIDFRRSLQPPSPLLVSYVPSLVQIPLKQSNPDGKRKR</sequence>
<name>A0A6J0NX13_RAPSA</name>
<dbReference type="PANTHER" id="PTHR31672:SF13">
    <property type="entry name" value="F-BOX PROTEIN CPR30-LIKE"/>
    <property type="match status" value="1"/>
</dbReference>
<dbReference type="SMART" id="SM00256">
    <property type="entry name" value="FBOX"/>
    <property type="match status" value="1"/>
</dbReference>
<dbReference type="InterPro" id="IPR036047">
    <property type="entry name" value="F-box-like_dom_sf"/>
</dbReference>
<reference evidence="3" key="2">
    <citation type="submission" date="2025-08" db="UniProtKB">
        <authorList>
            <consortium name="RefSeq"/>
        </authorList>
    </citation>
    <scope>IDENTIFICATION</scope>
    <source>
        <tissue evidence="3">Leaf</tissue>
    </source>
</reference>
<dbReference type="PANTHER" id="PTHR31672">
    <property type="entry name" value="BNACNNG10540D PROTEIN"/>
    <property type="match status" value="1"/>
</dbReference>
<dbReference type="Gene3D" id="1.20.1280.50">
    <property type="match status" value="1"/>
</dbReference>
<evidence type="ECO:0000259" key="1">
    <source>
        <dbReference type="PROSITE" id="PS50181"/>
    </source>
</evidence>
<dbReference type="InterPro" id="IPR006527">
    <property type="entry name" value="F-box-assoc_dom_typ1"/>
</dbReference>
<protein>
    <submittedName>
        <fullName evidence="3">F-box/kelch-repeat protein At3g17570</fullName>
    </submittedName>
</protein>
<gene>
    <name evidence="3" type="primary">LOC108858896</name>
</gene>
<dbReference type="Proteomes" id="UP000504610">
    <property type="component" value="Chromosome 5"/>
</dbReference>
<evidence type="ECO:0000313" key="2">
    <source>
        <dbReference type="Proteomes" id="UP000504610"/>
    </source>
</evidence>
<accession>A0A6J0NX13</accession>
<organism evidence="2 3">
    <name type="scientific">Raphanus sativus</name>
    <name type="common">Radish</name>
    <name type="synonym">Raphanus raphanistrum var. sativus</name>
    <dbReference type="NCBI Taxonomy" id="3726"/>
    <lineage>
        <taxon>Eukaryota</taxon>
        <taxon>Viridiplantae</taxon>
        <taxon>Streptophyta</taxon>
        <taxon>Embryophyta</taxon>
        <taxon>Tracheophyta</taxon>
        <taxon>Spermatophyta</taxon>
        <taxon>Magnoliopsida</taxon>
        <taxon>eudicotyledons</taxon>
        <taxon>Gunneridae</taxon>
        <taxon>Pentapetalae</taxon>
        <taxon>rosids</taxon>
        <taxon>malvids</taxon>
        <taxon>Brassicales</taxon>
        <taxon>Brassicaceae</taxon>
        <taxon>Brassiceae</taxon>
        <taxon>Raphanus</taxon>
    </lineage>
</organism>
<proteinExistence type="predicted"/>